<protein>
    <submittedName>
        <fullName evidence="2">FAD-dependent oxidoreductase</fullName>
    </submittedName>
</protein>
<comment type="caution">
    <text evidence="2">The sequence shown here is derived from an EMBL/GenBank/DDBJ whole genome shotgun (WGS) entry which is preliminary data.</text>
</comment>
<dbReference type="GeneID" id="97548562"/>
<sequence length="435" mass="48680">MKTVIIGGGLAGVTLAHLLSKQGEEVLVLEKDSSIGGLCKSITTDGFTFDIGGSHIIFSRDQEVLSFMHQVLEENRGERKRDTKIFYKNRFIKYPFENGLYELPKEDCFTCLNEYIKTLIAHEKGELKDPENFRDWIYHTFGKGIAEAYLVPYNEKIWNYPLDQISAHWVEGRVPRPPVEDIIKAAVGVETEGYAHQSIFSYPITGGIEALIEAIAHPVTNRIKTGFDVTSIQKTENGWEVSNGTEIIRADKLISTLPLQILQSCFSSLPDPVRTAINALKYNSIVCVGIGLNGQTLPFSWMYLPEKEGTAANRISFPSNFSTEVAPDGCSSILAEITYNAGDRIDQMSDAEIVRDTINALGTAKILDPDQVRSALAVRHRFAYVVYDLAWQQNMKIIKDHFASVDISLVGRFSQFEYLNMDGVIRSVMDFVRGS</sequence>
<dbReference type="Proteomes" id="UP000245657">
    <property type="component" value="Unassembled WGS sequence"/>
</dbReference>
<dbReference type="GO" id="GO:0050660">
    <property type="term" value="F:flavin adenine dinucleotide binding"/>
    <property type="evidence" value="ECO:0007669"/>
    <property type="project" value="TreeGrafter"/>
</dbReference>
<proteinExistence type="predicted"/>
<evidence type="ECO:0000259" key="1">
    <source>
        <dbReference type="Pfam" id="PF01593"/>
    </source>
</evidence>
<reference evidence="2 3" key="1">
    <citation type="submission" date="2018-05" db="EMBL/GenBank/DDBJ databases">
        <title>Draft genome of Methanospirillum lacunae Ki8-1.</title>
        <authorList>
            <person name="Dueholm M.S."/>
            <person name="Nielsen P.H."/>
            <person name="Bakmann L.F."/>
            <person name="Otzen D.E."/>
        </authorList>
    </citation>
    <scope>NUCLEOTIDE SEQUENCE [LARGE SCALE GENOMIC DNA]</scope>
    <source>
        <strain evidence="2 3">Ki8-1</strain>
    </source>
</reference>
<evidence type="ECO:0000313" key="3">
    <source>
        <dbReference type="Proteomes" id="UP000245657"/>
    </source>
</evidence>
<dbReference type="Pfam" id="PF01593">
    <property type="entry name" value="Amino_oxidase"/>
    <property type="match status" value="1"/>
</dbReference>
<gene>
    <name evidence="2" type="ORF">DK846_07245</name>
</gene>
<dbReference type="InterPro" id="IPR036188">
    <property type="entry name" value="FAD/NAD-bd_sf"/>
</dbReference>
<dbReference type="GO" id="GO:0016491">
    <property type="term" value="F:oxidoreductase activity"/>
    <property type="evidence" value="ECO:0007669"/>
    <property type="project" value="InterPro"/>
</dbReference>
<keyword evidence="3" id="KW-1185">Reference proteome</keyword>
<accession>A0A2V2MZ46</accession>
<dbReference type="EMBL" id="QGMY01000006">
    <property type="protein sequence ID" value="PWR72739.1"/>
    <property type="molecule type" value="Genomic_DNA"/>
</dbReference>
<organism evidence="2 3">
    <name type="scientific">Methanospirillum lacunae</name>
    <dbReference type="NCBI Taxonomy" id="668570"/>
    <lineage>
        <taxon>Archaea</taxon>
        <taxon>Methanobacteriati</taxon>
        <taxon>Methanobacteriota</taxon>
        <taxon>Stenosarchaea group</taxon>
        <taxon>Methanomicrobia</taxon>
        <taxon>Methanomicrobiales</taxon>
        <taxon>Methanospirillaceae</taxon>
        <taxon>Methanospirillum</taxon>
    </lineage>
</organism>
<evidence type="ECO:0000313" key="2">
    <source>
        <dbReference type="EMBL" id="PWR72739.1"/>
    </source>
</evidence>
<dbReference type="RefSeq" id="WP_109968250.1">
    <property type="nucleotide sequence ID" value="NZ_CP176093.1"/>
</dbReference>
<dbReference type="PANTHER" id="PTHR21197">
    <property type="entry name" value="UDP-GALACTOPYRANOSE MUTASE"/>
    <property type="match status" value="1"/>
</dbReference>
<dbReference type="GO" id="GO:0008767">
    <property type="term" value="F:UDP-galactopyranose mutase activity"/>
    <property type="evidence" value="ECO:0007669"/>
    <property type="project" value="TreeGrafter"/>
</dbReference>
<dbReference type="Gene3D" id="3.50.50.60">
    <property type="entry name" value="FAD/NAD(P)-binding domain"/>
    <property type="match status" value="1"/>
</dbReference>
<feature type="domain" description="Amine oxidase" evidence="1">
    <location>
        <begin position="10"/>
        <end position="364"/>
    </location>
</feature>
<dbReference type="SUPFAM" id="SSF51905">
    <property type="entry name" value="FAD/NAD(P)-binding domain"/>
    <property type="match status" value="1"/>
</dbReference>
<dbReference type="InterPro" id="IPR002937">
    <property type="entry name" value="Amino_oxidase"/>
</dbReference>
<dbReference type="GO" id="GO:0005829">
    <property type="term" value="C:cytosol"/>
    <property type="evidence" value="ECO:0007669"/>
    <property type="project" value="TreeGrafter"/>
</dbReference>
<dbReference type="AlphaFoldDB" id="A0A2V2MZ46"/>
<name>A0A2V2MZ46_9EURY</name>
<dbReference type="PANTHER" id="PTHR21197:SF0">
    <property type="entry name" value="UDP-GALACTOPYRANOSE MUTASE"/>
    <property type="match status" value="1"/>
</dbReference>
<dbReference type="OrthoDB" id="11867at2157"/>